<name>S7VC21_9BACT</name>
<dbReference type="Proteomes" id="UP000014974">
    <property type="component" value="Unassembled WGS sequence"/>
</dbReference>
<comment type="caution">
    <text evidence="1">The sequence shown here is derived from an EMBL/GenBank/DDBJ whole genome shotgun (WGS) entry which is preliminary data.</text>
</comment>
<reference evidence="1 2" key="1">
    <citation type="journal article" date="2013" name="Genome Announc.">
        <title>Draft Genome Sequence of Cyclobacterium qasimii Strain M12-11BT, Isolated from Arctic Marine Sediment.</title>
        <authorList>
            <person name="Shivaji S."/>
            <person name="Ara S."/>
            <person name="Singh A."/>
            <person name="Kumar Pinnaka A."/>
        </authorList>
    </citation>
    <scope>NUCLEOTIDE SEQUENCE [LARGE SCALE GENOMIC DNA]</scope>
    <source>
        <strain evidence="1 2">M12-11B</strain>
    </source>
</reference>
<evidence type="ECO:0000313" key="1">
    <source>
        <dbReference type="EMBL" id="EPR67765.1"/>
    </source>
</evidence>
<proteinExistence type="predicted"/>
<protein>
    <submittedName>
        <fullName evidence="1">Uncharacterized protein</fullName>
    </submittedName>
</protein>
<organism evidence="1 2">
    <name type="scientific">Cyclobacterium qasimii M12-11B</name>
    <dbReference type="NCBI Taxonomy" id="641524"/>
    <lineage>
        <taxon>Bacteria</taxon>
        <taxon>Pseudomonadati</taxon>
        <taxon>Bacteroidota</taxon>
        <taxon>Cytophagia</taxon>
        <taxon>Cytophagales</taxon>
        <taxon>Cyclobacteriaceae</taxon>
        <taxon>Cyclobacterium</taxon>
    </lineage>
</organism>
<sequence>MFRPFWVAGRINYYNRLFLWEIEMYSENFIFLMALILSV</sequence>
<dbReference type="EMBL" id="ATNM01000114">
    <property type="protein sequence ID" value="EPR67765.1"/>
    <property type="molecule type" value="Genomic_DNA"/>
</dbReference>
<gene>
    <name evidence="1" type="ORF">ADICYQ_3191</name>
</gene>
<dbReference type="AlphaFoldDB" id="S7VC21"/>
<accession>S7VC21</accession>
<evidence type="ECO:0000313" key="2">
    <source>
        <dbReference type="Proteomes" id="UP000014974"/>
    </source>
</evidence>